<accession>A0A0V0QX13</accession>
<protein>
    <submittedName>
        <fullName evidence="12">Cyclic nucleotide-binding protein</fullName>
    </submittedName>
</protein>
<dbReference type="GO" id="GO:0051453">
    <property type="term" value="P:regulation of intracellular pH"/>
    <property type="evidence" value="ECO:0007669"/>
    <property type="project" value="TreeGrafter"/>
</dbReference>
<keyword evidence="8 10" id="KW-0472">Membrane</keyword>
<feature type="transmembrane region" description="Helical" evidence="10">
    <location>
        <begin position="301"/>
        <end position="324"/>
    </location>
</feature>
<dbReference type="InterPro" id="IPR006153">
    <property type="entry name" value="Cation/H_exchanger_TM"/>
</dbReference>
<reference evidence="12 13" key="1">
    <citation type="journal article" date="2015" name="Sci. Rep.">
        <title>Genome of the facultative scuticociliatosis pathogen Pseudocohnilembus persalinus provides insight into its virulence through horizontal gene transfer.</title>
        <authorList>
            <person name="Xiong J."/>
            <person name="Wang G."/>
            <person name="Cheng J."/>
            <person name="Tian M."/>
            <person name="Pan X."/>
            <person name="Warren A."/>
            <person name="Jiang C."/>
            <person name="Yuan D."/>
            <person name="Miao W."/>
        </authorList>
    </citation>
    <scope>NUCLEOTIDE SEQUENCE [LARGE SCALE GENOMIC DNA]</scope>
    <source>
        <strain evidence="12">36N120E</strain>
    </source>
</reference>
<keyword evidence="7" id="KW-0406">Ion transport</keyword>
<evidence type="ECO:0000313" key="13">
    <source>
        <dbReference type="Proteomes" id="UP000054937"/>
    </source>
</evidence>
<evidence type="ECO:0000256" key="9">
    <source>
        <dbReference type="ARBA" id="ARBA00023201"/>
    </source>
</evidence>
<feature type="transmembrane region" description="Helical" evidence="10">
    <location>
        <begin position="220"/>
        <end position="239"/>
    </location>
</feature>
<sequence>MGEHETSTETEGYHQKEGIHFEGGSLTVLFVIITLALGICAREFTKRTGFPYTPMLIILGAVLGCAPIWGYMTDSADWMMKIDPHAILIILLPILIFESSYNCHFEVFTKNFWQVILLVGPGVLFQAFWLGITIYYILGYQDDMSFTASLTLGAILSTTDPVAVVALLKQLGAPLHIETLIEMESLFNDGVAMVFFNIFVDLAQGGSLTIGTAIGDFCSMAIGGPAIGFGFALVGIIILNLFTRGTTLFISLNVLMAYSVFLFGEKFLEGQVSGLLGIVGAGITMNVWSKDYMTNSQRSSMGILLSYLQHLSETILFFMSGVFIGDCLFQDSIGENDEFEPSEGIQGSDWWKTFVLYIFLNLGRIIMFTILWWPLRKIGEGFTFKEMCLAIWGGLRGALCIALALIIYADDSNPDGINRKMQNLILFHTCCQASLTLLVNGTTCGSLVEFIGIIANNQVKMKFKLKYLKEVKEEAIRQKLLLQNTTHFDMVEWKGVDDLINLKELEQKQGWSDKNGYLKSANYKNANKKRNSGKKGTNIQADQQNVQINTQGSERKSLTVKFNRKELVAEDTYQYIRYEFMRVFTRALADTKSKEWISNKIFSLIYNAGEEVTEKLENPIEMWHHLQESVASPLKLRILQKGKNLPIFGKIFDYVLHSEIEFIHEMVYIYLTTINETKAYIKNVQEHGGIRTVKKQQDWNMILSEVDRDFYHAKHFLQGIKKDYYEVLGKLEQRKAAVKIIMAQAKMVDEHIDNKYVPEKEGSEIKQYLTKKIAQLTSIRSLVQLTSVSQDQIKTFFKETLEDNQIDYLIQNSKAVHYPEKFEILNLQTIADYVYFISEGELEVTIYSEGSHVSRSISFIKGQVCGLVNLVDIGQKSLIILSAKEDSNVIALPIQQLREQYFNNELFESFCLKKCFYQFLHLFSGPKSQEEEDQLWIEWENKNIDEVQQIANESTVVRIKKGDTIYLQHGGYIYQGTLVDRLSNQEHQDYQLLRAGYVYFAQELSTILMFNETYTKLQIPEQKPEANLGIEYFEKSRKLSNLRDQLEFMQTFKTPEVPVQNQSQIHVQDSNKKISSVAQNSIPVYKTIHKSQKSNNNQQQPQKEEQIIKNPVNLGDLDDMKDSQVLENTQRQEKQQEKDKHIINNNSQLYMQQQQQQSVNQSGITDKAAENESYNQTHTNIQNDMQPRYLGRRGSFESQRIQIMNERNREIEQHQSQVIVIKENQQNQQNTEEDQK</sequence>
<dbReference type="Pfam" id="PF00999">
    <property type="entry name" value="Na_H_Exchanger"/>
    <property type="match status" value="1"/>
</dbReference>
<dbReference type="InterPro" id="IPR018490">
    <property type="entry name" value="cNMP-bd_dom_sf"/>
</dbReference>
<keyword evidence="4 10" id="KW-0812">Transmembrane</keyword>
<feature type="transmembrane region" description="Helical" evidence="10">
    <location>
        <begin position="270"/>
        <end position="289"/>
    </location>
</feature>
<evidence type="ECO:0000313" key="12">
    <source>
        <dbReference type="EMBL" id="KRX06908.1"/>
    </source>
</evidence>
<evidence type="ECO:0000256" key="2">
    <source>
        <dbReference type="ARBA" id="ARBA00022448"/>
    </source>
</evidence>
<dbReference type="Proteomes" id="UP000054937">
    <property type="component" value="Unassembled WGS sequence"/>
</dbReference>
<feature type="transmembrane region" description="Helical" evidence="10">
    <location>
        <begin position="387"/>
        <end position="409"/>
    </location>
</feature>
<keyword evidence="9" id="KW-0739">Sodium transport</keyword>
<evidence type="ECO:0000256" key="6">
    <source>
        <dbReference type="ARBA" id="ARBA00023053"/>
    </source>
</evidence>
<evidence type="ECO:0000259" key="11">
    <source>
        <dbReference type="PROSITE" id="PS50042"/>
    </source>
</evidence>
<keyword evidence="3" id="KW-1003">Cell membrane</keyword>
<dbReference type="Gene3D" id="2.60.120.10">
    <property type="entry name" value="Jelly Rolls"/>
    <property type="match status" value="1"/>
</dbReference>
<evidence type="ECO:0000256" key="10">
    <source>
        <dbReference type="SAM" id="Phobius"/>
    </source>
</evidence>
<evidence type="ECO:0000256" key="3">
    <source>
        <dbReference type="ARBA" id="ARBA00022475"/>
    </source>
</evidence>
<dbReference type="GO" id="GO:0015386">
    <property type="term" value="F:potassium:proton antiporter activity"/>
    <property type="evidence" value="ECO:0007669"/>
    <property type="project" value="TreeGrafter"/>
</dbReference>
<keyword evidence="13" id="KW-1185">Reference proteome</keyword>
<feature type="transmembrane region" description="Helical" evidence="10">
    <location>
        <begin position="115"/>
        <end position="138"/>
    </location>
</feature>
<dbReference type="PANTHER" id="PTHR10110">
    <property type="entry name" value="SODIUM/HYDROGEN EXCHANGER"/>
    <property type="match status" value="1"/>
</dbReference>
<evidence type="ECO:0000256" key="1">
    <source>
        <dbReference type="ARBA" id="ARBA00004651"/>
    </source>
</evidence>
<dbReference type="GO" id="GO:0015385">
    <property type="term" value="F:sodium:proton antiporter activity"/>
    <property type="evidence" value="ECO:0007669"/>
    <property type="project" value="InterPro"/>
</dbReference>
<proteinExistence type="predicted"/>
<keyword evidence="6" id="KW-0915">Sodium</keyword>
<dbReference type="GO" id="GO:0098719">
    <property type="term" value="P:sodium ion import across plasma membrane"/>
    <property type="evidence" value="ECO:0007669"/>
    <property type="project" value="TreeGrafter"/>
</dbReference>
<dbReference type="SUPFAM" id="SSF51206">
    <property type="entry name" value="cAMP-binding domain-like"/>
    <property type="match status" value="1"/>
</dbReference>
<dbReference type="InParanoid" id="A0A0V0QX13"/>
<feature type="transmembrane region" description="Helical" evidence="10">
    <location>
        <begin position="354"/>
        <end position="375"/>
    </location>
</feature>
<gene>
    <name evidence="12" type="ORF">PPERSA_07071</name>
</gene>
<organism evidence="12 13">
    <name type="scientific">Pseudocohnilembus persalinus</name>
    <name type="common">Ciliate</name>
    <dbReference type="NCBI Taxonomy" id="266149"/>
    <lineage>
        <taxon>Eukaryota</taxon>
        <taxon>Sar</taxon>
        <taxon>Alveolata</taxon>
        <taxon>Ciliophora</taxon>
        <taxon>Intramacronucleata</taxon>
        <taxon>Oligohymenophorea</taxon>
        <taxon>Scuticociliatia</taxon>
        <taxon>Philasterida</taxon>
        <taxon>Pseudocohnilembidae</taxon>
        <taxon>Pseudocohnilembus</taxon>
    </lineage>
</organism>
<feature type="domain" description="Cyclic nucleotide-binding" evidence="11">
    <location>
        <begin position="797"/>
        <end position="899"/>
    </location>
</feature>
<evidence type="ECO:0000256" key="7">
    <source>
        <dbReference type="ARBA" id="ARBA00023065"/>
    </source>
</evidence>
<evidence type="ECO:0000256" key="4">
    <source>
        <dbReference type="ARBA" id="ARBA00022692"/>
    </source>
</evidence>
<dbReference type="OrthoDB" id="441412at2759"/>
<name>A0A0V0QX13_PSEPJ</name>
<feature type="transmembrane region" description="Helical" evidence="10">
    <location>
        <begin position="52"/>
        <end position="72"/>
    </location>
</feature>
<dbReference type="Gene3D" id="6.10.140.1330">
    <property type="match status" value="1"/>
</dbReference>
<dbReference type="GO" id="GO:0005886">
    <property type="term" value="C:plasma membrane"/>
    <property type="evidence" value="ECO:0007669"/>
    <property type="project" value="UniProtKB-SubCell"/>
</dbReference>
<dbReference type="EMBL" id="LDAU01000090">
    <property type="protein sequence ID" value="KRX06908.1"/>
    <property type="molecule type" value="Genomic_DNA"/>
</dbReference>
<keyword evidence="5 10" id="KW-1133">Transmembrane helix</keyword>
<feature type="transmembrane region" description="Helical" evidence="10">
    <location>
        <begin position="20"/>
        <end position="40"/>
    </location>
</feature>
<dbReference type="AlphaFoldDB" id="A0A0V0QX13"/>
<feature type="transmembrane region" description="Helical" evidence="10">
    <location>
        <begin position="84"/>
        <end position="103"/>
    </location>
</feature>
<dbReference type="InterPro" id="IPR014710">
    <property type="entry name" value="RmlC-like_jellyroll"/>
</dbReference>
<evidence type="ECO:0000256" key="5">
    <source>
        <dbReference type="ARBA" id="ARBA00022989"/>
    </source>
</evidence>
<comment type="subcellular location">
    <subcellularLocation>
        <location evidence="1">Cell membrane</location>
        <topology evidence="1">Multi-pass membrane protein</topology>
    </subcellularLocation>
</comment>
<evidence type="ECO:0000256" key="8">
    <source>
        <dbReference type="ARBA" id="ARBA00023136"/>
    </source>
</evidence>
<comment type="caution">
    <text evidence="12">The sequence shown here is derived from an EMBL/GenBank/DDBJ whole genome shotgun (WGS) entry which is preliminary data.</text>
</comment>
<dbReference type="InterPro" id="IPR018422">
    <property type="entry name" value="Cation/H_exchanger_CPA1"/>
</dbReference>
<dbReference type="InterPro" id="IPR000595">
    <property type="entry name" value="cNMP-bd_dom"/>
</dbReference>
<keyword evidence="2" id="KW-0813">Transport</keyword>
<dbReference type="PANTHER" id="PTHR10110:SF86">
    <property type="entry name" value="SODIUM_HYDROGEN EXCHANGER 7"/>
    <property type="match status" value="1"/>
</dbReference>
<dbReference type="PROSITE" id="PS50042">
    <property type="entry name" value="CNMP_BINDING_3"/>
    <property type="match status" value="1"/>
</dbReference>